<dbReference type="CDD" id="cd03886">
    <property type="entry name" value="M20_Acy1"/>
    <property type="match status" value="1"/>
</dbReference>
<dbReference type="InterPro" id="IPR011650">
    <property type="entry name" value="Peptidase_M20_dimer"/>
</dbReference>
<evidence type="ECO:0000313" key="6">
    <source>
        <dbReference type="Proteomes" id="UP000198642"/>
    </source>
</evidence>
<accession>A0A1I0YD59</accession>
<dbReference type="PANTHER" id="PTHR11014:SF63">
    <property type="entry name" value="METALLOPEPTIDASE, PUTATIVE (AFU_ORTHOLOGUE AFUA_6G09600)-RELATED"/>
    <property type="match status" value="1"/>
</dbReference>
<dbReference type="SUPFAM" id="SSF55031">
    <property type="entry name" value="Bacterial exopeptidase dimerisation domain"/>
    <property type="match status" value="1"/>
</dbReference>
<evidence type="ECO:0000256" key="2">
    <source>
        <dbReference type="ARBA" id="ARBA00022801"/>
    </source>
</evidence>
<dbReference type="Gene3D" id="3.40.630.10">
    <property type="entry name" value="Zn peptidases"/>
    <property type="match status" value="1"/>
</dbReference>
<dbReference type="Proteomes" id="UP000198642">
    <property type="component" value="Unassembled WGS sequence"/>
</dbReference>
<evidence type="ECO:0000313" key="5">
    <source>
        <dbReference type="EMBL" id="SFB10440.1"/>
    </source>
</evidence>
<sequence>MTKLKDNDVFHKLKGLDPVLHDTVLSIYEELVQIRRDFRKHPELSFQEYRTASIVGDYLRRWGYDVEEEVGDTGVIGLLQGEEEGKVFGLRADMDALPMNDEIEQDYKSINEGAAHTCGHDMHMANLLGVAKVFSILGLKKGTLKLIFQPAEEIGVGAKRMIDQGALENPKMDMMAGLHVHPTVGVGKFSISASTYSGAAADFFQLDVHGKGGHAAYPHLTVDPVTITSQILVAFQQIVSRKVNPIDSAVISVGNINGGTKNNIIPEKVTVKGTVRTLDPEVRELVSSHMKKIASSIAESYGGSCDLQYNYGPPSIKIDEDAKQLFIESAIELFGKETIKYSQPSMGGEDFSSFSQEVPSFFFRLGTNSGKSTAYSNHNPKFNVDERALLYGVTILTHLTDKFLNKEAF</sequence>
<feature type="binding site" evidence="3">
    <location>
        <position position="153"/>
    </location>
    <ligand>
        <name>Mn(2+)</name>
        <dbReference type="ChEBI" id="CHEBI:29035"/>
        <label>2</label>
    </ligand>
</feature>
<feature type="binding site" evidence="3">
    <location>
        <position position="179"/>
    </location>
    <ligand>
        <name>Mn(2+)</name>
        <dbReference type="ChEBI" id="CHEBI:29035"/>
        <label>2</label>
    </ligand>
</feature>
<evidence type="ECO:0000259" key="4">
    <source>
        <dbReference type="Pfam" id="PF07687"/>
    </source>
</evidence>
<feature type="domain" description="Peptidase M20 dimerisation" evidence="4">
    <location>
        <begin position="204"/>
        <end position="300"/>
    </location>
</feature>
<dbReference type="NCBIfam" id="TIGR01891">
    <property type="entry name" value="amidohydrolases"/>
    <property type="match status" value="1"/>
</dbReference>
<dbReference type="Pfam" id="PF01546">
    <property type="entry name" value="Peptidase_M20"/>
    <property type="match status" value="1"/>
</dbReference>
<dbReference type="RefSeq" id="WP_090237159.1">
    <property type="nucleotide sequence ID" value="NZ_FOJW01000007.1"/>
</dbReference>
<reference evidence="5 6" key="1">
    <citation type="submission" date="2016-10" db="EMBL/GenBank/DDBJ databases">
        <authorList>
            <person name="de Groot N.N."/>
        </authorList>
    </citation>
    <scope>NUCLEOTIDE SEQUENCE [LARGE SCALE GENOMIC DNA]</scope>
    <source>
        <strain evidence="5 6">CGMCC 1.3702</strain>
    </source>
</reference>
<dbReference type="InterPro" id="IPR036264">
    <property type="entry name" value="Bact_exopeptidase_dim_dom"/>
</dbReference>
<keyword evidence="3" id="KW-0479">Metal-binding</keyword>
<dbReference type="PIRSF" id="PIRSF005962">
    <property type="entry name" value="Pept_M20D_amidohydro"/>
    <property type="match status" value="1"/>
</dbReference>
<feature type="binding site" evidence="3">
    <location>
        <position position="378"/>
    </location>
    <ligand>
        <name>Mn(2+)</name>
        <dbReference type="ChEBI" id="CHEBI:29035"/>
        <label>2</label>
    </ligand>
</feature>
<dbReference type="OrthoDB" id="9776731at2"/>
<comment type="similarity">
    <text evidence="1">Belongs to the peptidase M20 family.</text>
</comment>
<feature type="binding site" evidence="3">
    <location>
        <position position="118"/>
    </location>
    <ligand>
        <name>Mn(2+)</name>
        <dbReference type="ChEBI" id="CHEBI:29035"/>
        <label>2</label>
    </ligand>
</feature>
<dbReference type="FunFam" id="3.30.70.360:FF:000014">
    <property type="entry name" value="N-acyl-L-amino acid amidohydrolase"/>
    <property type="match status" value="1"/>
</dbReference>
<dbReference type="GO" id="GO:0046872">
    <property type="term" value="F:metal ion binding"/>
    <property type="evidence" value="ECO:0007669"/>
    <property type="project" value="UniProtKB-KW"/>
</dbReference>
<dbReference type="InterPro" id="IPR002933">
    <property type="entry name" value="Peptidase_M20"/>
</dbReference>
<evidence type="ECO:0000256" key="1">
    <source>
        <dbReference type="ARBA" id="ARBA00006153"/>
    </source>
</evidence>
<evidence type="ECO:0000256" key="3">
    <source>
        <dbReference type="PIRSR" id="PIRSR005962-1"/>
    </source>
</evidence>
<organism evidence="5 6">
    <name type="scientific">Lentibacillus halodurans</name>
    <dbReference type="NCBI Taxonomy" id="237679"/>
    <lineage>
        <taxon>Bacteria</taxon>
        <taxon>Bacillati</taxon>
        <taxon>Bacillota</taxon>
        <taxon>Bacilli</taxon>
        <taxon>Bacillales</taxon>
        <taxon>Bacillaceae</taxon>
        <taxon>Lentibacillus</taxon>
    </lineage>
</organism>
<dbReference type="EMBL" id="FOJW01000007">
    <property type="protein sequence ID" value="SFB10440.1"/>
    <property type="molecule type" value="Genomic_DNA"/>
</dbReference>
<dbReference type="Pfam" id="PF07687">
    <property type="entry name" value="M20_dimer"/>
    <property type="match status" value="1"/>
</dbReference>
<dbReference type="GO" id="GO:0016787">
    <property type="term" value="F:hydrolase activity"/>
    <property type="evidence" value="ECO:0007669"/>
    <property type="project" value="UniProtKB-KW"/>
</dbReference>
<gene>
    <name evidence="5" type="ORF">SAMN04488072_10721</name>
</gene>
<keyword evidence="2" id="KW-0378">Hydrolase</keyword>
<feature type="binding site" evidence="3">
    <location>
        <position position="120"/>
    </location>
    <ligand>
        <name>Mn(2+)</name>
        <dbReference type="ChEBI" id="CHEBI:29035"/>
        <label>2</label>
    </ligand>
</feature>
<dbReference type="PANTHER" id="PTHR11014">
    <property type="entry name" value="PEPTIDASE M20 FAMILY MEMBER"/>
    <property type="match status" value="1"/>
</dbReference>
<dbReference type="Gene3D" id="3.30.70.360">
    <property type="match status" value="1"/>
</dbReference>
<name>A0A1I0YD59_9BACI</name>
<comment type="cofactor">
    <cofactor evidence="3">
        <name>Mn(2+)</name>
        <dbReference type="ChEBI" id="CHEBI:29035"/>
    </cofactor>
    <text evidence="3">The Mn(2+) ion enhances activity.</text>
</comment>
<keyword evidence="6" id="KW-1185">Reference proteome</keyword>
<keyword evidence="3" id="KW-0464">Manganese</keyword>
<dbReference type="STRING" id="237679.SAMN04488072_10721"/>
<dbReference type="SUPFAM" id="SSF53187">
    <property type="entry name" value="Zn-dependent exopeptidases"/>
    <property type="match status" value="1"/>
</dbReference>
<proteinExistence type="inferred from homology"/>
<protein>
    <submittedName>
        <fullName evidence="5">Peptidase dimerisation domain-containing protein</fullName>
    </submittedName>
</protein>
<dbReference type="AlphaFoldDB" id="A0A1I0YD59"/>
<dbReference type="InterPro" id="IPR017439">
    <property type="entry name" value="Amidohydrolase"/>
</dbReference>